<sequence>MKQIRQFVPTLSLVLFTCYTGHSQNLIANGSFEDANLCTEFHKYCAPEAWIATSHEASYYYSDMNIAYDGYRYVGLTAGSVNKGGVRNFIRTQLLCGLRKGNQYALEFYVSATNKVLDSIGIYFSAEDFLYEQRSFRNIKPDFWYVRSGAALSQPSTKWQKVRFVYTADGNESFITIGLFKRNDYTGSIKPDFQDEYLFLLDKVSLMPLNPNEKICATADQEKWDIYKADDRHERLDKTISYHLKHPPLPRPKLSSTRMPTVQHIDTLIIPDIYFVTASYELSKKSYDLLDSFAAKLTGQMDSVVVNGHTDSIGNLEYNKELSQSRAVSVKQYLMTKVYSLGVNFIARGYAYLQPIASNRTSSGRKKNRRVEIFVYRRE</sequence>
<dbReference type="InterPro" id="IPR036737">
    <property type="entry name" value="OmpA-like_sf"/>
</dbReference>
<evidence type="ECO:0000256" key="4">
    <source>
        <dbReference type="PROSITE-ProRule" id="PRU00473"/>
    </source>
</evidence>
<keyword evidence="2 4" id="KW-0472">Membrane</keyword>
<evidence type="ECO:0000259" key="5">
    <source>
        <dbReference type="PROSITE" id="PS51123"/>
    </source>
</evidence>
<dbReference type="AlphaFoldDB" id="A0A1V9G3K0"/>
<dbReference type="InterPro" id="IPR050330">
    <property type="entry name" value="Bact_OuterMem_StrucFunc"/>
</dbReference>
<comment type="caution">
    <text evidence="6">The sequence shown here is derived from an EMBL/GenBank/DDBJ whole genome shotgun (WGS) entry which is preliminary data.</text>
</comment>
<evidence type="ECO:0000256" key="3">
    <source>
        <dbReference type="ARBA" id="ARBA00023237"/>
    </source>
</evidence>
<dbReference type="Pfam" id="PF00691">
    <property type="entry name" value="OmpA"/>
    <property type="match status" value="1"/>
</dbReference>
<dbReference type="Gene3D" id="2.60.120.260">
    <property type="entry name" value="Galactose-binding domain-like"/>
    <property type="match status" value="1"/>
</dbReference>
<keyword evidence="7" id="KW-1185">Reference proteome</keyword>
<dbReference type="CDD" id="cd07185">
    <property type="entry name" value="OmpA_C-like"/>
    <property type="match status" value="1"/>
</dbReference>
<evidence type="ECO:0000256" key="2">
    <source>
        <dbReference type="ARBA" id="ARBA00023136"/>
    </source>
</evidence>
<protein>
    <recommendedName>
        <fullName evidence="5">OmpA-like domain-containing protein</fullName>
    </recommendedName>
</protein>
<keyword evidence="3" id="KW-0998">Cell outer membrane</keyword>
<dbReference type="PRINTS" id="PR01021">
    <property type="entry name" value="OMPADOMAIN"/>
</dbReference>
<evidence type="ECO:0000313" key="6">
    <source>
        <dbReference type="EMBL" id="OQP65209.1"/>
    </source>
</evidence>
<dbReference type="PANTHER" id="PTHR30329:SF21">
    <property type="entry name" value="LIPOPROTEIN YIAD-RELATED"/>
    <property type="match status" value="1"/>
</dbReference>
<dbReference type="InterPro" id="IPR006665">
    <property type="entry name" value="OmpA-like"/>
</dbReference>
<proteinExistence type="predicted"/>
<feature type="domain" description="OmpA-like" evidence="5">
    <location>
        <begin position="262"/>
        <end position="379"/>
    </location>
</feature>
<dbReference type="PROSITE" id="PS51123">
    <property type="entry name" value="OMPA_2"/>
    <property type="match status" value="1"/>
</dbReference>
<name>A0A1V9G3K0_9BACT</name>
<reference evidence="6 7" key="1">
    <citation type="submission" date="2016-03" db="EMBL/GenBank/DDBJ databases">
        <title>Niastella vici sp. nov., isolated from farmland soil.</title>
        <authorList>
            <person name="Chen L."/>
            <person name="Wang D."/>
            <person name="Yang S."/>
            <person name="Wang G."/>
        </authorList>
    </citation>
    <scope>NUCLEOTIDE SEQUENCE [LARGE SCALE GENOMIC DNA]</scope>
    <source>
        <strain evidence="6 7">DJ57</strain>
    </source>
</reference>
<evidence type="ECO:0000313" key="7">
    <source>
        <dbReference type="Proteomes" id="UP000192796"/>
    </source>
</evidence>
<dbReference type="OrthoDB" id="9782229at2"/>
<gene>
    <name evidence="6" type="ORF">A3860_16180</name>
</gene>
<dbReference type="Proteomes" id="UP000192796">
    <property type="component" value="Unassembled WGS sequence"/>
</dbReference>
<organism evidence="6 7">
    <name type="scientific">Niastella vici</name>
    <dbReference type="NCBI Taxonomy" id="1703345"/>
    <lineage>
        <taxon>Bacteria</taxon>
        <taxon>Pseudomonadati</taxon>
        <taxon>Bacteroidota</taxon>
        <taxon>Chitinophagia</taxon>
        <taxon>Chitinophagales</taxon>
        <taxon>Chitinophagaceae</taxon>
        <taxon>Niastella</taxon>
    </lineage>
</organism>
<accession>A0A1V9G3K0</accession>
<dbReference type="GO" id="GO:0009279">
    <property type="term" value="C:cell outer membrane"/>
    <property type="evidence" value="ECO:0007669"/>
    <property type="project" value="UniProtKB-SubCell"/>
</dbReference>
<dbReference type="SUPFAM" id="SSF103088">
    <property type="entry name" value="OmpA-like"/>
    <property type="match status" value="1"/>
</dbReference>
<dbReference type="PANTHER" id="PTHR30329">
    <property type="entry name" value="STATOR ELEMENT OF FLAGELLAR MOTOR COMPLEX"/>
    <property type="match status" value="1"/>
</dbReference>
<comment type="subcellular location">
    <subcellularLocation>
        <location evidence="1">Cell outer membrane</location>
    </subcellularLocation>
</comment>
<dbReference type="InterPro" id="IPR006664">
    <property type="entry name" value="OMP_bac"/>
</dbReference>
<evidence type="ECO:0000256" key="1">
    <source>
        <dbReference type="ARBA" id="ARBA00004442"/>
    </source>
</evidence>
<dbReference type="Gene3D" id="3.30.1330.60">
    <property type="entry name" value="OmpA-like domain"/>
    <property type="match status" value="1"/>
</dbReference>
<dbReference type="EMBL" id="LVYD01000024">
    <property type="protein sequence ID" value="OQP65209.1"/>
    <property type="molecule type" value="Genomic_DNA"/>
</dbReference>
<dbReference type="RefSeq" id="WP_081145984.1">
    <property type="nucleotide sequence ID" value="NZ_LVYD01000024.1"/>
</dbReference>
<dbReference type="STRING" id="1703345.A3860_16180"/>